<dbReference type="Gene3D" id="2.40.160.10">
    <property type="entry name" value="Porin"/>
    <property type="match status" value="1"/>
</dbReference>
<comment type="caution">
    <text evidence="6">The sequence shown here is derived from an EMBL/GenBank/DDBJ whole genome shotgun (WGS) entry which is preliminary data.</text>
</comment>
<dbReference type="SUPFAM" id="SSF56935">
    <property type="entry name" value="Porins"/>
    <property type="match status" value="1"/>
</dbReference>
<dbReference type="Proteomes" id="UP000053784">
    <property type="component" value="Unassembled WGS sequence"/>
</dbReference>
<accession>A0A084CN58</accession>
<dbReference type="RefSeq" id="WP_034414201.1">
    <property type="nucleotide sequence ID" value="NZ_JGVK01000022.1"/>
</dbReference>
<proteinExistence type="predicted"/>
<feature type="signal peptide" evidence="4">
    <location>
        <begin position="1"/>
        <end position="18"/>
    </location>
</feature>
<feature type="domain" description="Porin" evidence="5">
    <location>
        <begin position="6"/>
        <end position="300"/>
    </location>
</feature>
<evidence type="ECO:0000259" key="5">
    <source>
        <dbReference type="Pfam" id="PF13609"/>
    </source>
</evidence>
<dbReference type="GO" id="GO:0015288">
    <property type="term" value="F:porin activity"/>
    <property type="evidence" value="ECO:0007669"/>
    <property type="project" value="InterPro"/>
</dbReference>
<dbReference type="InterPro" id="IPR023614">
    <property type="entry name" value="Porin_dom_sf"/>
</dbReference>
<gene>
    <name evidence="6" type="primary">ompH</name>
    <name evidence="6" type="ORF">CF67_03043</name>
</gene>
<keyword evidence="3" id="KW-0472">Membrane</keyword>
<organism evidence="6 7">
    <name type="scientific">Candidatus Photodesmus blepharonis</name>
    <dbReference type="NCBI Taxonomy" id="1179155"/>
    <lineage>
        <taxon>Bacteria</taxon>
        <taxon>Pseudomonadati</taxon>
        <taxon>Pseudomonadota</taxon>
        <taxon>Gammaproteobacteria</taxon>
        <taxon>Vibrionales</taxon>
        <taxon>Vibrionaceae</taxon>
        <taxon>Candidatus Photodesmus</taxon>
    </lineage>
</organism>
<name>A0A084CN58_9GAMM</name>
<keyword evidence="7" id="KW-1185">Reference proteome</keyword>
<sequence>MKKTLVALGVMAASSAQAGLEVYNHDGIKVNLQGKLEVVHERAISDNSPFKRRVDDADFGFDVNYTINDDLQLSGHWEFEGSSDNTGSIGDVYLTLHSQSLGSLRIGRTCGALDDVGISSDYQLGENSFLHADESLFCGDEMVRYDMDTGMFYGTLSYAQDKNGNFEKIGEHGSYADARVGFRAGSLDFSVAYGDIDADNFAAKESLLALEARFSGIENTNLAIAYYTVDGDISQPGTDIKRDNIYLAADYMMNKWLFAAGYNIADIDHSDIEDVDSWYVNAGYSLAPKTTAYFEVAGNSEDQSQTGVVLGIKATF</sequence>
<reference evidence="6 7" key="1">
    <citation type="submission" date="2014-03" db="EMBL/GenBank/DDBJ databases">
        <title>Selection and divergence in the genomes of co-occurring obligate luminous symbionts with specific hosts.</title>
        <authorList>
            <person name="Hendry T.A."/>
            <person name="de Wet J.R."/>
            <person name="Dunlap P.V."/>
        </authorList>
    </citation>
    <scope>NUCLEOTIDE SEQUENCE [LARGE SCALE GENOMIC DNA]</scope>
    <source>
        <strain evidence="6 7">Ppalp.1</strain>
    </source>
</reference>
<dbReference type="InterPro" id="IPR033900">
    <property type="entry name" value="Gram_neg_porin_domain"/>
</dbReference>
<evidence type="ECO:0000313" key="6">
    <source>
        <dbReference type="EMBL" id="KEY91237.1"/>
    </source>
</evidence>
<evidence type="ECO:0000256" key="2">
    <source>
        <dbReference type="ARBA" id="ARBA00022729"/>
    </source>
</evidence>
<evidence type="ECO:0000313" key="7">
    <source>
        <dbReference type="Proteomes" id="UP000053784"/>
    </source>
</evidence>
<dbReference type="InterPro" id="IPR050298">
    <property type="entry name" value="Gram-neg_bact_OMP"/>
</dbReference>
<feature type="chain" id="PRO_5001773086" evidence="4">
    <location>
        <begin position="19"/>
        <end position="316"/>
    </location>
</feature>
<keyword evidence="2 4" id="KW-0732">Signal</keyword>
<dbReference type="PANTHER" id="PTHR34501">
    <property type="entry name" value="PROTEIN YDDL-RELATED"/>
    <property type="match status" value="1"/>
</dbReference>
<dbReference type="eggNOG" id="COG3203">
    <property type="taxonomic scope" value="Bacteria"/>
</dbReference>
<protein>
    <submittedName>
        <fullName evidence="6">Porin-like protein H</fullName>
    </submittedName>
</protein>
<dbReference type="Pfam" id="PF13609">
    <property type="entry name" value="Porin_4"/>
    <property type="match status" value="1"/>
</dbReference>
<evidence type="ECO:0000256" key="4">
    <source>
        <dbReference type="SAM" id="SignalP"/>
    </source>
</evidence>
<dbReference type="PANTHER" id="PTHR34501:SF2">
    <property type="entry name" value="OUTER MEMBRANE PORIN F-RELATED"/>
    <property type="match status" value="1"/>
</dbReference>
<dbReference type="AlphaFoldDB" id="A0A084CN58"/>
<dbReference type="GO" id="GO:0009279">
    <property type="term" value="C:cell outer membrane"/>
    <property type="evidence" value="ECO:0007669"/>
    <property type="project" value="UniProtKB-SubCell"/>
</dbReference>
<dbReference type="OrthoDB" id="6213950at2"/>
<dbReference type="STRING" id="1179155.CF67_03043"/>
<dbReference type="EMBL" id="JGVK01000022">
    <property type="protein sequence ID" value="KEY91237.1"/>
    <property type="molecule type" value="Genomic_DNA"/>
</dbReference>
<comment type="subcellular location">
    <subcellularLocation>
        <location evidence="1">Cell outer membrane</location>
        <topology evidence="1">Multi-pass membrane protein</topology>
    </subcellularLocation>
</comment>
<evidence type="ECO:0000256" key="1">
    <source>
        <dbReference type="ARBA" id="ARBA00004571"/>
    </source>
</evidence>
<evidence type="ECO:0000256" key="3">
    <source>
        <dbReference type="ARBA" id="ARBA00023136"/>
    </source>
</evidence>